<name>A0ACC6KW66_9SPHI</name>
<protein>
    <submittedName>
        <fullName evidence="1">Pimeloyl-ACP methyl ester carboxylesterase</fullName>
    </submittedName>
</protein>
<evidence type="ECO:0000313" key="1">
    <source>
        <dbReference type="EMBL" id="MDR6783461.1"/>
    </source>
</evidence>
<keyword evidence="2" id="KW-1185">Reference proteome</keyword>
<proteinExistence type="predicted"/>
<dbReference type="EMBL" id="JAVDTF010000001">
    <property type="protein sequence ID" value="MDR6783461.1"/>
    <property type="molecule type" value="Genomic_DNA"/>
</dbReference>
<evidence type="ECO:0000313" key="2">
    <source>
        <dbReference type="Proteomes" id="UP001246858"/>
    </source>
</evidence>
<sequence>MKQKISIALVHSAWGDGSHWRKVIPILAAAGYTVGAIQNPLTSLADDSERTRRLVESFNGPTLLVGHSFGGVVITEAAGKSDQVVGLILQLLHLMQMRTWVCY</sequence>
<dbReference type="Proteomes" id="UP001246858">
    <property type="component" value="Unassembled WGS sequence"/>
</dbReference>
<reference evidence="1" key="1">
    <citation type="submission" date="2023-07" db="EMBL/GenBank/DDBJ databases">
        <title>Sorghum-associated microbial communities from plants grown in Nebraska, USA.</title>
        <authorList>
            <person name="Schachtman D."/>
        </authorList>
    </citation>
    <scope>NUCLEOTIDE SEQUENCE</scope>
    <source>
        <strain evidence="1">2697</strain>
    </source>
</reference>
<organism evidence="1 2">
    <name type="scientific">Pedobacter africanus</name>
    <dbReference type="NCBI Taxonomy" id="151894"/>
    <lineage>
        <taxon>Bacteria</taxon>
        <taxon>Pseudomonadati</taxon>
        <taxon>Bacteroidota</taxon>
        <taxon>Sphingobacteriia</taxon>
        <taxon>Sphingobacteriales</taxon>
        <taxon>Sphingobacteriaceae</taxon>
        <taxon>Pedobacter</taxon>
    </lineage>
</organism>
<accession>A0ACC6KW66</accession>
<gene>
    <name evidence="1" type="ORF">J2X78_002013</name>
</gene>
<comment type="caution">
    <text evidence="1">The sequence shown here is derived from an EMBL/GenBank/DDBJ whole genome shotgun (WGS) entry which is preliminary data.</text>
</comment>